<protein>
    <submittedName>
        <fullName evidence="1">Uncharacterized protein</fullName>
    </submittedName>
</protein>
<reference evidence="1 2" key="1">
    <citation type="submission" date="2021-12" db="EMBL/GenBank/DDBJ databases">
        <title>Genome sequencing of bacteria with rrn-lacking chromosome and rrn-plasmid.</title>
        <authorList>
            <person name="Anda M."/>
            <person name="Iwasaki W."/>
        </authorList>
    </citation>
    <scope>NUCLEOTIDE SEQUENCE [LARGE SCALE GENOMIC DNA]</scope>
    <source>
        <strain evidence="1 2">NBRC 15940</strain>
    </source>
</reference>
<gene>
    <name evidence="1" type="ORF">PEDI_41560</name>
</gene>
<proteinExistence type="predicted"/>
<name>A0AAN4W2C8_9BACT</name>
<dbReference type="EMBL" id="BQKE01000003">
    <property type="protein sequence ID" value="GJM63604.1"/>
    <property type="molecule type" value="Genomic_DNA"/>
</dbReference>
<evidence type="ECO:0000313" key="1">
    <source>
        <dbReference type="EMBL" id="GJM63604.1"/>
    </source>
</evidence>
<keyword evidence="2" id="KW-1185">Reference proteome</keyword>
<organism evidence="1 2">
    <name type="scientific">Persicobacter diffluens</name>
    <dbReference type="NCBI Taxonomy" id="981"/>
    <lineage>
        <taxon>Bacteria</taxon>
        <taxon>Pseudomonadati</taxon>
        <taxon>Bacteroidota</taxon>
        <taxon>Cytophagia</taxon>
        <taxon>Cytophagales</taxon>
        <taxon>Persicobacteraceae</taxon>
        <taxon>Persicobacter</taxon>
    </lineage>
</organism>
<dbReference type="AlphaFoldDB" id="A0AAN4W2C8"/>
<evidence type="ECO:0000313" key="2">
    <source>
        <dbReference type="Proteomes" id="UP001310022"/>
    </source>
</evidence>
<dbReference type="Proteomes" id="UP001310022">
    <property type="component" value="Unassembled WGS sequence"/>
</dbReference>
<sequence length="33" mass="3720">MGNAFVGKQALYVFNKSIEVQDVEVVMRSNKFA</sequence>
<comment type="caution">
    <text evidence="1">The sequence shown here is derived from an EMBL/GenBank/DDBJ whole genome shotgun (WGS) entry which is preliminary data.</text>
</comment>
<accession>A0AAN4W2C8</accession>